<sequence length="82" mass="9047">MPSTDVHGVEMIGIAVAAPATKTKSHLGWFVEHIQRAGPIECEEWNQRQSNATPETNLQCTHRSANESWSRSRRGLLHAGLG</sequence>
<comment type="caution">
    <text evidence="2">The sequence shown here is derived from an EMBL/GenBank/DDBJ whole genome shotgun (WGS) entry which is preliminary data.</text>
</comment>
<evidence type="ECO:0000256" key="1">
    <source>
        <dbReference type="SAM" id="MobiDB-lite"/>
    </source>
</evidence>
<name>M5S6E9_9BACT</name>
<feature type="compositionally biased region" description="Polar residues" evidence="1">
    <location>
        <begin position="48"/>
        <end position="69"/>
    </location>
</feature>
<evidence type="ECO:0000313" key="2">
    <source>
        <dbReference type="EMBL" id="EMI27031.1"/>
    </source>
</evidence>
<proteinExistence type="predicted"/>
<gene>
    <name evidence="2" type="ORF">RESH_02335</name>
</gene>
<dbReference type="AlphaFoldDB" id="M5S6E9"/>
<feature type="region of interest" description="Disordered" evidence="1">
    <location>
        <begin position="48"/>
        <end position="82"/>
    </location>
</feature>
<dbReference type="STRING" id="1263868.RESH_02335"/>
<reference evidence="2 3" key="1">
    <citation type="journal article" date="2013" name="Mar. Genomics">
        <title>Expression of sulfatases in Rhodopirellula baltica and the diversity of sulfatases in the genus Rhodopirellula.</title>
        <authorList>
            <person name="Wegner C.E."/>
            <person name="Richter-Heitmann T."/>
            <person name="Klindworth A."/>
            <person name="Klockow C."/>
            <person name="Richter M."/>
            <person name="Achstetter T."/>
            <person name="Glockner F.O."/>
            <person name="Harder J."/>
        </authorList>
    </citation>
    <scope>NUCLEOTIDE SEQUENCE [LARGE SCALE GENOMIC DNA]</scope>
    <source>
        <strain evidence="2 3">SH398</strain>
    </source>
</reference>
<accession>M5S6E9</accession>
<dbReference type="EMBL" id="ANOF01000073">
    <property type="protein sequence ID" value="EMI27031.1"/>
    <property type="molecule type" value="Genomic_DNA"/>
</dbReference>
<organism evidence="2 3">
    <name type="scientific">Rhodopirellula europaea SH398</name>
    <dbReference type="NCBI Taxonomy" id="1263868"/>
    <lineage>
        <taxon>Bacteria</taxon>
        <taxon>Pseudomonadati</taxon>
        <taxon>Planctomycetota</taxon>
        <taxon>Planctomycetia</taxon>
        <taxon>Pirellulales</taxon>
        <taxon>Pirellulaceae</taxon>
        <taxon>Rhodopirellula</taxon>
    </lineage>
</organism>
<dbReference type="Proteomes" id="UP000011996">
    <property type="component" value="Unassembled WGS sequence"/>
</dbReference>
<protein>
    <submittedName>
        <fullName evidence="2">Uncharacterized protein</fullName>
    </submittedName>
</protein>
<evidence type="ECO:0000313" key="3">
    <source>
        <dbReference type="Proteomes" id="UP000011996"/>
    </source>
</evidence>
<dbReference type="PATRIC" id="fig|1263868.3.peg.2537"/>